<dbReference type="Gene3D" id="2.170.15.10">
    <property type="entry name" value="Proaerolysin, chain A, domain 3"/>
    <property type="match status" value="1"/>
</dbReference>
<evidence type="ECO:0008006" key="4">
    <source>
        <dbReference type="Google" id="ProtNLM"/>
    </source>
</evidence>
<evidence type="ECO:0000256" key="1">
    <source>
        <dbReference type="SAM" id="SignalP"/>
    </source>
</evidence>
<dbReference type="Proteomes" id="UP001341245">
    <property type="component" value="Unassembled WGS sequence"/>
</dbReference>
<reference evidence="2 3" key="1">
    <citation type="submission" date="2023-11" db="EMBL/GenBank/DDBJ databases">
        <title>Draft genome sequence and annotation of the polyextremotolerant black yeast-like fungus Aureobasidium pullulans NRRL 62042.</title>
        <authorList>
            <person name="Dielentheis-Frenken M.R.E."/>
            <person name="Wibberg D."/>
            <person name="Blank L.M."/>
            <person name="Tiso T."/>
        </authorList>
    </citation>
    <scope>NUCLEOTIDE SEQUENCE [LARGE SCALE GENOMIC DNA]</scope>
    <source>
        <strain evidence="2 3">NRRL 62042</strain>
    </source>
</reference>
<dbReference type="EMBL" id="JASGXD010000003">
    <property type="protein sequence ID" value="KAK6006726.1"/>
    <property type="molecule type" value="Genomic_DNA"/>
</dbReference>
<proteinExistence type="predicted"/>
<sequence length="375" mass="39623">MNFNAKSMILAALSALLFSTEVTAYAQIKLYSDGQCQNAIEGATWGSDIGLDNQLNYLEITNGVRDVQDLSNPVSDPVFPGTNTTGGGSVVYFDVPEPDNTCAYVIMTDYIADKQYGDNPLPGMALIWASRAGCYYAEVPTGNSLFTTYCCGSGDCSSIDLGQTSILPSKRDLSKTTASNDKRTVSSLTGLAAAAKLRARDDSCKLYNADGSDFVASNSNKYTKAGRQQAISGIEVCSNAPCSISETGTIDTTTTLTSSSSTSITFEAGFSVGITAGTNFIVEAEVSAEVSASITKSWETATGRDVSNGTSQSVTHELSIVQGQNAFLTFIPTYTCYQAYMACDGQPMSSEPLEYCTVPNDASIKSNGVFSAVYC</sequence>
<feature type="signal peptide" evidence="1">
    <location>
        <begin position="1"/>
        <end position="24"/>
    </location>
</feature>
<evidence type="ECO:0000313" key="2">
    <source>
        <dbReference type="EMBL" id="KAK6006726.1"/>
    </source>
</evidence>
<evidence type="ECO:0000313" key="3">
    <source>
        <dbReference type="Proteomes" id="UP001341245"/>
    </source>
</evidence>
<comment type="caution">
    <text evidence="2">The sequence shown here is derived from an EMBL/GenBank/DDBJ whole genome shotgun (WGS) entry which is preliminary data.</text>
</comment>
<feature type="chain" id="PRO_5046110859" description="Ubiquitin 3 binding protein But2 C-terminal domain-containing protein" evidence="1">
    <location>
        <begin position="25"/>
        <end position="375"/>
    </location>
</feature>
<keyword evidence="3" id="KW-1185">Reference proteome</keyword>
<protein>
    <recommendedName>
        <fullName evidence="4">Ubiquitin 3 binding protein But2 C-terminal domain-containing protein</fullName>
    </recommendedName>
</protein>
<gene>
    <name evidence="2" type="ORF">QM012_005734</name>
</gene>
<name>A0ABR0TS70_AURPU</name>
<organism evidence="2 3">
    <name type="scientific">Aureobasidium pullulans</name>
    <name type="common">Black yeast</name>
    <name type="synonym">Pullularia pullulans</name>
    <dbReference type="NCBI Taxonomy" id="5580"/>
    <lineage>
        <taxon>Eukaryota</taxon>
        <taxon>Fungi</taxon>
        <taxon>Dikarya</taxon>
        <taxon>Ascomycota</taxon>
        <taxon>Pezizomycotina</taxon>
        <taxon>Dothideomycetes</taxon>
        <taxon>Dothideomycetidae</taxon>
        <taxon>Dothideales</taxon>
        <taxon>Saccotheciaceae</taxon>
        <taxon>Aureobasidium</taxon>
    </lineage>
</organism>
<accession>A0ABR0TS70</accession>
<keyword evidence="1" id="KW-0732">Signal</keyword>